<name>G9XVP6_DESHA</name>
<dbReference type="GO" id="GO:0051536">
    <property type="term" value="F:iron-sulfur cluster binding"/>
    <property type="evidence" value="ECO:0007669"/>
    <property type="project" value="UniProtKB-KW"/>
</dbReference>
<evidence type="ECO:0000256" key="3">
    <source>
        <dbReference type="ARBA" id="ARBA00023014"/>
    </source>
</evidence>
<comment type="similarity">
    <text evidence="2">Belongs to the FldB/FldC dehydratase alpha/beta subunit family.</text>
</comment>
<keyword evidence="3" id="KW-0408">Iron</keyword>
<evidence type="ECO:0000256" key="2">
    <source>
        <dbReference type="ARBA" id="ARBA00005806"/>
    </source>
</evidence>
<accession>G9XVP6</accession>
<dbReference type="Pfam" id="PF06050">
    <property type="entry name" value="HGD-D"/>
    <property type="match status" value="1"/>
</dbReference>
<comment type="cofactor">
    <cofactor evidence="1">
        <name>[4Fe-4S] cluster</name>
        <dbReference type="ChEBI" id="CHEBI:49883"/>
    </cofactor>
</comment>
<keyword evidence="3" id="KW-0479">Metal-binding</keyword>
<dbReference type="EMBL" id="AFZX01000137">
    <property type="protein sequence ID" value="EHL04159.1"/>
    <property type="molecule type" value="Genomic_DNA"/>
</dbReference>
<dbReference type="HOGENOM" id="CLU_833421_0_0_9"/>
<dbReference type="Gene3D" id="3.40.50.11890">
    <property type="match status" value="1"/>
</dbReference>
<comment type="caution">
    <text evidence="4">The sequence shown here is derived from an EMBL/GenBank/DDBJ whole genome shotgun (WGS) entry which is preliminary data.</text>
</comment>
<proteinExistence type="inferred from homology"/>
<dbReference type="PATRIC" id="fig|537010.4.peg.4724"/>
<dbReference type="RefSeq" id="WP_005816937.1">
    <property type="nucleotide sequence ID" value="NZ_JH414491.1"/>
</dbReference>
<reference evidence="4 5" key="1">
    <citation type="submission" date="2011-08" db="EMBL/GenBank/DDBJ databases">
        <authorList>
            <person name="Weinstock G."/>
            <person name="Sodergren E."/>
            <person name="Clifton S."/>
            <person name="Fulton L."/>
            <person name="Fulton B."/>
            <person name="Courtney L."/>
            <person name="Fronick C."/>
            <person name="Harrison M."/>
            <person name="Strong C."/>
            <person name="Farmer C."/>
            <person name="Delahaunty K."/>
            <person name="Markovic C."/>
            <person name="Hall O."/>
            <person name="Minx P."/>
            <person name="Tomlinson C."/>
            <person name="Mitreva M."/>
            <person name="Hou S."/>
            <person name="Chen J."/>
            <person name="Wollam A."/>
            <person name="Pepin K.H."/>
            <person name="Johnson M."/>
            <person name="Bhonagiri V."/>
            <person name="Zhang X."/>
            <person name="Suruliraj S."/>
            <person name="Warren W."/>
            <person name="Chinwalla A."/>
            <person name="Mardis E.R."/>
            <person name="Wilson R.K."/>
        </authorList>
    </citation>
    <scope>NUCLEOTIDE SEQUENCE [LARGE SCALE GENOMIC DNA]</scope>
    <source>
        <strain evidence="4 5">DP7</strain>
    </source>
</reference>
<evidence type="ECO:0000256" key="1">
    <source>
        <dbReference type="ARBA" id="ARBA00001966"/>
    </source>
</evidence>
<dbReference type="Gene3D" id="3.40.50.11900">
    <property type="match status" value="1"/>
</dbReference>
<dbReference type="GO" id="GO:0016836">
    <property type="term" value="F:hydro-lyase activity"/>
    <property type="evidence" value="ECO:0007669"/>
    <property type="project" value="UniProtKB-ARBA"/>
</dbReference>
<protein>
    <submittedName>
        <fullName evidence="4">2-hydroxyglutaryl-CoA dehydratase, D-component</fullName>
    </submittedName>
</protein>
<organism evidence="4 5">
    <name type="scientific">Desulfitobacterium hafniense DP7</name>
    <dbReference type="NCBI Taxonomy" id="537010"/>
    <lineage>
        <taxon>Bacteria</taxon>
        <taxon>Bacillati</taxon>
        <taxon>Bacillota</taxon>
        <taxon>Clostridia</taxon>
        <taxon>Eubacteriales</taxon>
        <taxon>Desulfitobacteriaceae</taxon>
        <taxon>Desulfitobacterium</taxon>
    </lineage>
</organism>
<gene>
    <name evidence="4" type="ORF">HMPREF0322_05079</name>
</gene>
<dbReference type="PANTHER" id="PTHR30548">
    <property type="entry name" value="2-HYDROXYGLUTARYL-COA DEHYDRATASE, D-COMPONENT-RELATED"/>
    <property type="match status" value="1"/>
</dbReference>
<sequence length="335" mass="38891">MSKIGLTTTVPVEVIYAAGDTPVDLNNIFISDTREAMLRIEEAELAGYPRNVCGWIKGLYATALKSPEIKKIVAVTQGDCSNTHALMETWSEEGIEIIPFAFPYDRDGDMLRLQLEKLITALGTTWDQVREQKVRLDQVRQLAWEIDRLTWQENQVRGFENHLHLVSCSDFNGDPEGFARDLEGFIAEAREREPLNLQFKGRKKRELRLGFMGVPPIMPDLYNFLEEHGARVVFNEVQRQFSMPFATEDIVEQYQLYTYPYNVFGRIEDVAREAERRQLDGLIHYTQSFCYRQIEDLIVRRRLNYPILNLEGENPTGLDARSKMRLESFLQMLRD</sequence>
<evidence type="ECO:0000313" key="4">
    <source>
        <dbReference type="EMBL" id="EHL04159.1"/>
    </source>
</evidence>
<keyword evidence="3" id="KW-0411">Iron-sulfur</keyword>
<dbReference type="AlphaFoldDB" id="G9XVP6"/>
<evidence type="ECO:0000313" key="5">
    <source>
        <dbReference type="Proteomes" id="UP000004416"/>
    </source>
</evidence>
<dbReference type="InterPro" id="IPR010327">
    <property type="entry name" value="FldB/FldC_alpha/beta"/>
</dbReference>
<dbReference type="PANTHER" id="PTHR30548:SF3">
    <property type="entry name" value="2-HYDROXYACYL-COA DEHYDRATASE"/>
    <property type="match status" value="1"/>
</dbReference>
<dbReference type="Proteomes" id="UP000004416">
    <property type="component" value="Unassembled WGS sequence"/>
</dbReference>